<name>A0A844FM45_9LACO</name>
<dbReference type="InterPro" id="IPR011576">
    <property type="entry name" value="Pyridox_Oxase_N"/>
</dbReference>
<accession>A0A844FM45</accession>
<dbReference type="AlphaFoldDB" id="A0A844FM45"/>
<organism evidence="2 3">
    <name type="scientific">Lactobacillus equicursoris</name>
    <dbReference type="NCBI Taxonomy" id="420645"/>
    <lineage>
        <taxon>Bacteria</taxon>
        <taxon>Bacillati</taxon>
        <taxon>Bacillota</taxon>
        <taxon>Bacilli</taxon>
        <taxon>Lactobacillales</taxon>
        <taxon>Lactobacillaceae</taxon>
        <taxon>Lactobacillus</taxon>
    </lineage>
</organism>
<dbReference type="EMBL" id="VUMW01000004">
    <property type="protein sequence ID" value="MST79335.1"/>
    <property type="molecule type" value="Genomic_DNA"/>
</dbReference>
<comment type="caution">
    <text evidence="2">The sequence shown here is derived from an EMBL/GenBank/DDBJ whole genome shotgun (WGS) entry which is preliminary data.</text>
</comment>
<evidence type="ECO:0000313" key="3">
    <source>
        <dbReference type="Proteomes" id="UP000452141"/>
    </source>
</evidence>
<feature type="domain" description="Pyridoxamine 5'-phosphate oxidase N-terminal" evidence="1">
    <location>
        <begin position="24"/>
        <end position="98"/>
    </location>
</feature>
<gene>
    <name evidence="2" type="ORF">FYJ61_02310</name>
</gene>
<dbReference type="Pfam" id="PF01243">
    <property type="entry name" value="PNPOx_N"/>
    <property type="match status" value="1"/>
</dbReference>
<reference evidence="2 3" key="1">
    <citation type="submission" date="2019-08" db="EMBL/GenBank/DDBJ databases">
        <title>In-depth cultivation of the pig gut microbiome towards novel bacterial diversity and tailored functional studies.</title>
        <authorList>
            <person name="Wylensek D."/>
            <person name="Hitch T.C.A."/>
            <person name="Clavel T."/>
        </authorList>
    </citation>
    <scope>NUCLEOTIDE SEQUENCE [LARGE SCALE GENOMIC DNA]</scope>
    <source>
        <strain evidence="2 3">WCA-470BD-2E</strain>
    </source>
</reference>
<dbReference type="SUPFAM" id="SSF50475">
    <property type="entry name" value="FMN-binding split barrel"/>
    <property type="match status" value="1"/>
</dbReference>
<dbReference type="Gene3D" id="2.30.110.10">
    <property type="entry name" value="Electron Transport, Fmn-binding Protein, Chain A"/>
    <property type="match status" value="1"/>
</dbReference>
<dbReference type="Proteomes" id="UP000452141">
    <property type="component" value="Unassembled WGS sequence"/>
</dbReference>
<dbReference type="RefSeq" id="WP_154486433.1">
    <property type="nucleotide sequence ID" value="NZ_VUMW01000004.1"/>
</dbReference>
<sequence length="154" mass="17472">MRKQVPMLDDSLSKAEFLSLIPAAFQSVVFATIADGRPFSNVADIELEKDGKLYFATTYQKAFYQRLHSQPYVSITALKGEETMSSVGFTLNGTVEEVDLSYLDLIYASHPEMLEINKTESERRELLRPFAITPIDGSVYDLRQTPIFQKGFKF</sequence>
<dbReference type="InterPro" id="IPR012349">
    <property type="entry name" value="Split_barrel_FMN-bd"/>
</dbReference>
<evidence type="ECO:0000313" key="2">
    <source>
        <dbReference type="EMBL" id="MST79335.1"/>
    </source>
</evidence>
<protein>
    <submittedName>
        <fullName evidence="2">Pyridoxamine 5'-phosphate oxidase family protein</fullName>
    </submittedName>
</protein>
<evidence type="ECO:0000259" key="1">
    <source>
        <dbReference type="Pfam" id="PF01243"/>
    </source>
</evidence>
<proteinExistence type="predicted"/>